<evidence type="ECO:0000256" key="7">
    <source>
        <dbReference type="SAM" id="MobiDB-lite"/>
    </source>
</evidence>
<dbReference type="STRING" id="283909.R7TTZ8"/>
<feature type="transmembrane region" description="Helical" evidence="8">
    <location>
        <begin position="12"/>
        <end position="32"/>
    </location>
</feature>
<keyword evidence="8" id="KW-0472">Membrane</keyword>
<dbReference type="PANTHER" id="PTHR14211:SF7">
    <property type="entry name" value="RIBOSOME BIOGENESIS PROTEIN NOP53"/>
    <property type="match status" value="1"/>
</dbReference>
<dbReference type="EMBL" id="AMQN01010940">
    <property type="status" value="NOT_ANNOTATED_CDS"/>
    <property type="molecule type" value="Genomic_DNA"/>
</dbReference>
<dbReference type="GO" id="GO:0000027">
    <property type="term" value="P:ribosomal large subunit assembly"/>
    <property type="evidence" value="ECO:0007669"/>
    <property type="project" value="TreeGrafter"/>
</dbReference>
<protein>
    <recommendedName>
        <fullName evidence="4">Ribosome biogenesis protein NOP53</fullName>
    </recommendedName>
</protein>
<gene>
    <name evidence="9" type="ORF">CAPTEDRAFT_89666</name>
</gene>
<proteinExistence type="inferred from homology"/>
<evidence type="ECO:0000313" key="11">
    <source>
        <dbReference type="Proteomes" id="UP000014760"/>
    </source>
</evidence>
<reference evidence="9 11" key="2">
    <citation type="journal article" date="2013" name="Nature">
        <title>Insights into bilaterian evolution from three spiralian genomes.</title>
        <authorList>
            <person name="Simakov O."/>
            <person name="Marletaz F."/>
            <person name="Cho S.J."/>
            <person name="Edsinger-Gonzales E."/>
            <person name="Havlak P."/>
            <person name="Hellsten U."/>
            <person name="Kuo D.H."/>
            <person name="Larsson T."/>
            <person name="Lv J."/>
            <person name="Arendt D."/>
            <person name="Savage R."/>
            <person name="Osoegawa K."/>
            <person name="de Jong P."/>
            <person name="Grimwood J."/>
            <person name="Chapman J.A."/>
            <person name="Shapiro H."/>
            <person name="Aerts A."/>
            <person name="Otillar R.P."/>
            <person name="Terry A.Y."/>
            <person name="Boore J.L."/>
            <person name="Grigoriev I.V."/>
            <person name="Lindberg D.R."/>
            <person name="Seaver E.C."/>
            <person name="Weisblat D.A."/>
            <person name="Putnam N.H."/>
            <person name="Rokhsar D.S."/>
        </authorList>
    </citation>
    <scope>NUCLEOTIDE SEQUENCE</scope>
    <source>
        <strain evidence="9 11">I ESC-2004</strain>
    </source>
</reference>
<dbReference type="HOGENOM" id="CLU_1857194_0_0_1"/>
<dbReference type="GO" id="GO:0005654">
    <property type="term" value="C:nucleoplasm"/>
    <property type="evidence" value="ECO:0007669"/>
    <property type="project" value="UniProtKB-SubCell"/>
</dbReference>
<comment type="similarity">
    <text evidence="3">Belongs to the NOP53 family.</text>
</comment>
<sequence>MKNCIRRSKQRFSGWFSGNFINYIYNFFYFRLKSIKKEIVRSERAFAARAQRKLLKEEATKDLPKRLGPHKFKDPDLEVKLSDEIEGSLRKLKPEGSLLDDRLKSFQKRNIIEPRKKAKSKRRYALKKQVKRRFKAPV</sequence>
<evidence type="ECO:0000256" key="3">
    <source>
        <dbReference type="ARBA" id="ARBA00008838"/>
    </source>
</evidence>
<dbReference type="InterPro" id="IPR011687">
    <property type="entry name" value="Nop53/GLTSCR2"/>
</dbReference>
<accession>R7TTZ8</accession>
<dbReference type="EMBL" id="KB308581">
    <property type="protein sequence ID" value="ELT97368.1"/>
    <property type="molecule type" value="Genomic_DNA"/>
</dbReference>
<evidence type="ECO:0000256" key="6">
    <source>
        <dbReference type="ARBA" id="ARBA00023242"/>
    </source>
</evidence>
<dbReference type="GO" id="GO:0008097">
    <property type="term" value="F:5S rRNA binding"/>
    <property type="evidence" value="ECO:0007669"/>
    <property type="project" value="TreeGrafter"/>
</dbReference>
<keyword evidence="5" id="KW-0690">Ribosome biogenesis</keyword>
<evidence type="ECO:0000256" key="8">
    <source>
        <dbReference type="SAM" id="Phobius"/>
    </source>
</evidence>
<dbReference type="PANTHER" id="PTHR14211">
    <property type="entry name" value="GLIOMA SUPPRESSOR CANDIDATE REGION GENE 2"/>
    <property type="match status" value="1"/>
</dbReference>
<evidence type="ECO:0000256" key="4">
    <source>
        <dbReference type="ARBA" id="ARBA00018339"/>
    </source>
</evidence>
<keyword evidence="8" id="KW-1133">Transmembrane helix</keyword>
<evidence type="ECO:0000256" key="2">
    <source>
        <dbReference type="ARBA" id="ARBA00004642"/>
    </source>
</evidence>
<name>R7TTZ8_CAPTE</name>
<dbReference type="GO" id="GO:0006364">
    <property type="term" value="P:rRNA processing"/>
    <property type="evidence" value="ECO:0007669"/>
    <property type="project" value="TreeGrafter"/>
</dbReference>
<evidence type="ECO:0000256" key="5">
    <source>
        <dbReference type="ARBA" id="ARBA00022517"/>
    </source>
</evidence>
<dbReference type="Proteomes" id="UP000014760">
    <property type="component" value="Unassembled WGS sequence"/>
</dbReference>
<dbReference type="Pfam" id="PF07767">
    <property type="entry name" value="Nop53"/>
    <property type="match status" value="1"/>
</dbReference>
<dbReference type="OMA" id="HKVKYQE"/>
<evidence type="ECO:0000256" key="1">
    <source>
        <dbReference type="ARBA" id="ARBA00004604"/>
    </source>
</evidence>
<dbReference type="AlphaFoldDB" id="R7TTZ8"/>
<keyword evidence="11" id="KW-1185">Reference proteome</keyword>
<dbReference type="EnsemblMetazoa" id="CapteT89666">
    <property type="protein sequence ID" value="CapteP89666"/>
    <property type="gene ID" value="CapteG89666"/>
</dbReference>
<keyword evidence="6" id="KW-0539">Nucleus</keyword>
<evidence type="ECO:0000313" key="10">
    <source>
        <dbReference type="EnsemblMetazoa" id="CapteP89666"/>
    </source>
</evidence>
<feature type="region of interest" description="Disordered" evidence="7">
    <location>
        <begin position="116"/>
        <end position="138"/>
    </location>
</feature>
<reference evidence="11" key="1">
    <citation type="submission" date="2012-12" db="EMBL/GenBank/DDBJ databases">
        <authorList>
            <person name="Hellsten U."/>
            <person name="Grimwood J."/>
            <person name="Chapman J.A."/>
            <person name="Shapiro H."/>
            <person name="Aerts A."/>
            <person name="Otillar R.P."/>
            <person name="Terry A.Y."/>
            <person name="Boore J.L."/>
            <person name="Simakov O."/>
            <person name="Marletaz F."/>
            <person name="Cho S.-J."/>
            <person name="Edsinger-Gonzales E."/>
            <person name="Havlak P."/>
            <person name="Kuo D.-H."/>
            <person name="Larsson T."/>
            <person name="Lv J."/>
            <person name="Arendt D."/>
            <person name="Savage R."/>
            <person name="Osoegawa K."/>
            <person name="de Jong P."/>
            <person name="Lindberg D.R."/>
            <person name="Seaver E.C."/>
            <person name="Weisblat D.A."/>
            <person name="Putnam N.H."/>
            <person name="Grigoriev I.V."/>
            <person name="Rokhsar D.S."/>
        </authorList>
    </citation>
    <scope>NUCLEOTIDE SEQUENCE</scope>
    <source>
        <strain evidence="11">I ESC-2004</strain>
    </source>
</reference>
<evidence type="ECO:0000313" key="9">
    <source>
        <dbReference type="EMBL" id="ELT97368.1"/>
    </source>
</evidence>
<keyword evidence="8" id="KW-0812">Transmembrane</keyword>
<dbReference type="OrthoDB" id="5072at2759"/>
<organism evidence="9">
    <name type="scientific">Capitella teleta</name>
    <name type="common">Polychaete worm</name>
    <dbReference type="NCBI Taxonomy" id="283909"/>
    <lineage>
        <taxon>Eukaryota</taxon>
        <taxon>Metazoa</taxon>
        <taxon>Spiralia</taxon>
        <taxon>Lophotrochozoa</taxon>
        <taxon>Annelida</taxon>
        <taxon>Polychaeta</taxon>
        <taxon>Sedentaria</taxon>
        <taxon>Scolecida</taxon>
        <taxon>Capitellidae</taxon>
        <taxon>Capitella</taxon>
    </lineage>
</organism>
<reference evidence="10" key="3">
    <citation type="submission" date="2015-06" db="UniProtKB">
        <authorList>
            <consortium name="EnsemblMetazoa"/>
        </authorList>
    </citation>
    <scope>IDENTIFICATION</scope>
</reference>
<dbReference type="GO" id="GO:0005730">
    <property type="term" value="C:nucleolus"/>
    <property type="evidence" value="ECO:0007669"/>
    <property type="project" value="UniProtKB-SubCell"/>
</dbReference>
<comment type="subcellular location">
    <subcellularLocation>
        <location evidence="1">Nucleus</location>
        <location evidence="1">Nucleolus</location>
    </subcellularLocation>
    <subcellularLocation>
        <location evidence="2">Nucleus</location>
        <location evidence="2">Nucleoplasm</location>
    </subcellularLocation>
</comment>